<feature type="compositionally biased region" description="Basic and acidic residues" evidence="1">
    <location>
        <begin position="3446"/>
        <end position="3456"/>
    </location>
</feature>
<gene>
    <name evidence="2" type="ORF">PFISCL1PPCAC_19867</name>
</gene>
<feature type="compositionally biased region" description="Basic and acidic residues" evidence="1">
    <location>
        <begin position="1162"/>
        <end position="1176"/>
    </location>
</feature>
<feature type="compositionally biased region" description="Basic and acidic residues" evidence="1">
    <location>
        <begin position="77"/>
        <end position="96"/>
    </location>
</feature>
<feature type="compositionally biased region" description="Basic and acidic residues" evidence="1">
    <location>
        <begin position="22"/>
        <end position="36"/>
    </location>
</feature>
<feature type="compositionally biased region" description="Basic and acidic residues" evidence="1">
    <location>
        <begin position="2008"/>
        <end position="2023"/>
    </location>
</feature>
<feature type="compositionally biased region" description="Basic and acidic residues" evidence="1">
    <location>
        <begin position="2358"/>
        <end position="2376"/>
    </location>
</feature>
<feature type="compositionally biased region" description="Basic and acidic residues" evidence="1">
    <location>
        <begin position="1616"/>
        <end position="1632"/>
    </location>
</feature>
<name>A0AAV5WD54_9BILA</name>
<accession>A0AAV5WD54</accession>
<reference evidence="2" key="1">
    <citation type="submission" date="2023-10" db="EMBL/GenBank/DDBJ databases">
        <title>Genome assembly of Pristionchus species.</title>
        <authorList>
            <person name="Yoshida K."/>
            <person name="Sommer R.J."/>
        </authorList>
    </citation>
    <scope>NUCLEOTIDE SEQUENCE</scope>
    <source>
        <strain evidence="2">RS5133</strain>
    </source>
</reference>
<feature type="compositionally biased region" description="Basic and acidic residues" evidence="1">
    <location>
        <begin position="3473"/>
        <end position="3489"/>
    </location>
</feature>
<dbReference type="Proteomes" id="UP001432322">
    <property type="component" value="Unassembled WGS sequence"/>
</dbReference>
<feature type="compositionally biased region" description="Basic and acidic residues" evidence="1">
    <location>
        <begin position="482"/>
        <end position="492"/>
    </location>
</feature>
<feature type="compositionally biased region" description="Basic and acidic residues" evidence="1">
    <location>
        <begin position="3218"/>
        <end position="3228"/>
    </location>
</feature>
<dbReference type="GO" id="GO:0031032">
    <property type="term" value="P:actomyosin structure organization"/>
    <property type="evidence" value="ECO:0007669"/>
    <property type="project" value="TreeGrafter"/>
</dbReference>
<feature type="compositionally biased region" description="Basic and acidic residues" evidence="1">
    <location>
        <begin position="3270"/>
        <end position="3288"/>
    </location>
</feature>
<feature type="compositionally biased region" description="Basic and acidic residues" evidence="1">
    <location>
        <begin position="1649"/>
        <end position="1665"/>
    </location>
</feature>
<dbReference type="PANTHER" id="PTHR23280">
    <property type="entry name" value="4.1 G PROTEIN"/>
    <property type="match status" value="1"/>
</dbReference>
<feature type="region of interest" description="Disordered" evidence="1">
    <location>
        <begin position="3446"/>
        <end position="3600"/>
    </location>
</feature>
<feature type="compositionally biased region" description="Basic and acidic residues" evidence="1">
    <location>
        <begin position="3783"/>
        <end position="3792"/>
    </location>
</feature>
<feature type="compositionally biased region" description="Basic and acidic residues" evidence="1">
    <location>
        <begin position="1096"/>
        <end position="1111"/>
    </location>
</feature>
<feature type="compositionally biased region" description="Basic and acidic residues" evidence="1">
    <location>
        <begin position="3376"/>
        <end position="3391"/>
    </location>
</feature>
<feature type="compositionally biased region" description="Basic and acidic residues" evidence="1">
    <location>
        <begin position="737"/>
        <end position="753"/>
    </location>
</feature>
<feature type="region of interest" description="Disordered" evidence="1">
    <location>
        <begin position="22"/>
        <end position="239"/>
    </location>
</feature>
<feature type="compositionally biased region" description="Basic and acidic residues" evidence="1">
    <location>
        <begin position="2814"/>
        <end position="2832"/>
    </location>
</feature>
<feature type="region of interest" description="Disordered" evidence="1">
    <location>
        <begin position="254"/>
        <end position="468"/>
    </location>
</feature>
<feature type="compositionally biased region" description="Basic and acidic residues" evidence="1">
    <location>
        <begin position="932"/>
        <end position="948"/>
    </location>
</feature>
<feature type="region of interest" description="Disordered" evidence="1">
    <location>
        <begin position="1162"/>
        <end position="1835"/>
    </location>
</feature>
<feature type="compositionally biased region" description="Basic and acidic residues" evidence="1">
    <location>
        <begin position="3245"/>
        <end position="3261"/>
    </location>
</feature>
<feature type="compositionally biased region" description="Basic and acidic residues" evidence="1">
    <location>
        <begin position="1446"/>
        <end position="1464"/>
    </location>
</feature>
<feature type="region of interest" description="Disordered" evidence="1">
    <location>
        <begin position="2990"/>
        <end position="3203"/>
    </location>
</feature>
<feature type="region of interest" description="Disordered" evidence="1">
    <location>
        <begin position="3218"/>
        <end position="3431"/>
    </location>
</feature>
<feature type="compositionally biased region" description="Basic and acidic residues" evidence="1">
    <location>
        <begin position="1552"/>
        <end position="1567"/>
    </location>
</feature>
<feature type="compositionally biased region" description="Basic and acidic residues" evidence="1">
    <location>
        <begin position="965"/>
        <end position="981"/>
    </location>
</feature>
<feature type="compositionally biased region" description="Basic and acidic residues" evidence="1">
    <location>
        <begin position="1674"/>
        <end position="1692"/>
    </location>
</feature>
<feature type="compositionally biased region" description="Basic and acidic residues" evidence="1">
    <location>
        <begin position="2528"/>
        <end position="2544"/>
    </location>
</feature>
<feature type="compositionally biased region" description="Basic and acidic residues" evidence="1">
    <location>
        <begin position="412"/>
        <end position="427"/>
    </location>
</feature>
<organism evidence="2 3">
    <name type="scientific">Pristionchus fissidentatus</name>
    <dbReference type="NCBI Taxonomy" id="1538716"/>
    <lineage>
        <taxon>Eukaryota</taxon>
        <taxon>Metazoa</taxon>
        <taxon>Ecdysozoa</taxon>
        <taxon>Nematoda</taxon>
        <taxon>Chromadorea</taxon>
        <taxon>Rhabditida</taxon>
        <taxon>Rhabditina</taxon>
        <taxon>Diplogasteromorpha</taxon>
        <taxon>Diplogasteroidea</taxon>
        <taxon>Neodiplogasteridae</taxon>
        <taxon>Pristionchus</taxon>
    </lineage>
</organism>
<feature type="compositionally biased region" description="Basic and acidic residues" evidence="1">
    <location>
        <begin position="1421"/>
        <end position="1437"/>
    </location>
</feature>
<feature type="compositionally biased region" description="Basic and acidic residues" evidence="1">
    <location>
        <begin position="3148"/>
        <end position="3163"/>
    </location>
</feature>
<feature type="compositionally biased region" description="Basic and acidic residues" evidence="1">
    <location>
        <begin position="1851"/>
        <end position="1860"/>
    </location>
</feature>
<feature type="compositionally biased region" description="Basic and acidic residues" evidence="1">
    <location>
        <begin position="1877"/>
        <end position="1893"/>
    </location>
</feature>
<feature type="compositionally biased region" description="Basic and acidic residues" evidence="1">
    <location>
        <begin position="1324"/>
        <end position="1339"/>
    </location>
</feature>
<feature type="region of interest" description="Disordered" evidence="1">
    <location>
        <begin position="2762"/>
        <end position="2975"/>
    </location>
</feature>
<feature type="compositionally biased region" description="Basic and acidic residues" evidence="1">
    <location>
        <begin position="1193"/>
        <end position="1209"/>
    </location>
</feature>
<sequence>EATGAASPSRIQRTYYLSRLRHDGDEDVVESEHVKPESYGVATTSYDGPLEATPREDDLGHLPIRDHAKVYHHGHSWRVDKERSPMKEKTTKAPKEKKIKTPKSAAAAPSDQQTGKEHVYYIAKVPKDNEEDENAVSAEQPGQPHSSSARPLFGWLRSSGRTKRSDDQGAEQSPSDEYYALTTEKYDGPLDGLDRRDDLENLPLGIRVALPSPDKKKRGAGDVSDDDAEATGAAGPSRIQRTYYLSRLRHDGDEDVVESEHVKPESYGVATTSYDGPLEATPREDDLGHLPIRDHAKVYHHGQSWRVDKERSPMKEKTTKAPKEKKIKTPKSAAAAPSDQQTGKEHVYYIAKVPKDNEEDENAVSAGQPEQPHSSSALPLFGWLRSSGRTKRSDDQGAEQSPSDEYYALTTEKYDGPLDGLDRRDDLENLPLGIRVALPSPDKKKRGAGDVSDDDAEATGAASPSRIQRTYYLSRLRHDGDEDVVESEHVKPESYGVATTSYDGPLEATPREDDLGHLPIRDHAKVYHHGQSWRVDKERSPMKEKTTKAPKEKKIKTPKSAAAAPSDQQTGKEHVYYIAKVPKDNEEDENAVSAGHPEQPHSSSARPLFGWLRSSGRTKRSDDQGAEQSPSDEYYALTTEKYDGPLDGLDRRDDLENLPLGIRVALPSPDKKKRGAGDVSDDDAEATGAAGPSRIQRTYYLSRLRHDGDEDVVESEHVKPESYGVATTSYDGPLEATPREDDLGHLPIRDHAKVYHHGQSWRVDKERSPMKEKTTKAPKEKKIKTPKSAAAAPSDQQTGKEHVYYIAKVPKDNEEDENAVSAGHPEQPHSSSARPLFGWLRSSGRTKRSDDQGAEQSPSDEYYALTTEKYDGPLDGLDRRDDLENLPLGIRVALPSPDKKKRGAGDVSDDDAEATGAAGPSRIQRTYYLSRLRHDGDEDVVESEHVKPESYGVATTSYDGPLEATPREDDLGHLPIRDHAKVYHHGQSWRVDKERSPMKEKTTKAPKEKKIKTPKSAAAAPSDQQTGKEHVYYIAKVPKYNEEDENAVSAEQPGQPHSSSARPLFGWLRSSGRTKRSDDQGAEQSPSDEYYALTTEKYDGPLDGLDRRDDLENLPLGIRVALPSPDKKKRGAGDVSDDDAEATGAASPSRIQRTYYLSRLRHDGDEDVVESKHVKPESYGVATTSYDGPLEATPREDDLGHLPIRDHAKVYHHGQSWRVDKERSPMKEKTTKAPKEKKIKTPKSAAAAPSDQQTGKEHVYYIAKVPKDNEEDENAVSAEQPGQPHSSSARPLFGWLRSSGRTKRSDDQGAEQSPSDEYYALTTEKYDGPLDGLDRRDDLENLPLGIRVALPSPDKKKRGAGDVSDDDAEATGAASPSRIQRTYYLSRLRHDGDEDVVESKHVKPESYGVATTSYDGPLEATPREDDFGHLPIRDHAKVYHHGQSWRVDKERSPMKEKTTKAPKEKKIKTPKSAAAAPSDQQTGKEHVYYIAKVPKYNEEDENAVSAEQPGQPHSSSARPLFGWLRSSGRTKRSDDQGAEQSPSDEYYALTTEKYDGPLDGLDRRDDLENLPLGIRVALPSPDKKKRGAGDVSDDDAEATGAASPSRIQRTYYLSRLRHDGDEDVVESKHVKPESYGVATTSYDGPLEATPREDDLGHLPIRDHAKVYHHGQSWRVDKDRSPMKEKTAKAPKEKKIKTPKSAAAAPSDQQTGKEHVYYIAKVPKDNEEDENAVSAEQPGQPHSSSARPLFGWLRSSGRTKRSDDQGAEQSPSDEYYALTTEKYDGPLDGLDRRDDLENLPLGIRVALPSPDKKKRGAGDVSDDDAEATGAASPSRIQRTYYLSRLRHDGDEDVVESKHVKPESYGVATTSYDGPLEATPREDDLGHLPIRDHAKVYHHGQSWRVDKDRSPMKEKTAKAPKEKKIKTPKSAAAAPSDQQTGKEHVYYIAKVPKDNEEDENAVSAEQPGQPHSSSARPLFGWLRSSGRTKRSDDQGAEQSPSDEYYALTTEKYDGPLDGLDRRDDLENLPLGIRVALPSPDKKKRGAGDVSDDDAEATGAASPSRIQRTYYLSRLRHDGDEDVVESKHVKPESYGVATTSYDGPLEATPREDDLGHLPIRDHAKVYHHGQSWRVDKDRSPMKEKTAKAPKEKKIKTPKSAAAAPSDQQTGKEHVYYIAKVPKDNEEDENAVSAEQPGQPHSSSARPLFGWLRSSGRTKRSDDQGAEQSPSDEYYALTTEKYDGPLDGLDRRDDLENLPLGIRVALPSPDKKKRGAGDVSDDDAEATGAASPSRIQRTYYLSRLRHDGDEDVVESKHVKPESYGVATTSYDGPLEATPREDDLGHLPIRDHAKVYHHGQSWRVDKDRSPMKEKTAKAPKEKKIKTPKSAAAAPSDQQTGKEHVYYIAKVPKDNEEDENAVSAEQPGQPHSSSARPLFGWLRSSGRTKRSDDQGAEQSPSDEYYALTTEKYDGPLDGLDRRDDLENLPLGIRVALPSPDKKKRGAGDVSDDDAEATGAAGPSRIQRTYYLSRLRHDGDEDVVESEHVKPESYGVATTSYDGPLEATPREDDLGHLPIRDHAKVYHHGQSWRVDKERSPMKEKTTKAPKEKKIKTPKSAAAAPSGQQTGKEHVYYIAKVPKDNEEDENAVSAEQPGQPHSSSSRPLFGWLRSSGRTKRSDDQGAEQSPSDEYYALTTEKYDGPLDGLDRRDDLENLPLGIRVALPSPDKKKRGAGDVSDDDAEATGAAGPSRIQRTYYLSRLRHDGDEDVVESEHVKPESYGVATTSYDGPLEATPREDDLGHLPIRDHAKVYHHGQSWRVDKERSPMKEKTTKAPKEKKIKTPKSAAAAPSGQQTGKEHVYYIAKVPKDNEEDENAVSAEQPGQPHSSSSRPLFGWLRSSGRTKRSDDQGAEQSPSDEYYALTTEKYDGPLDGLDRRDDLENLPLGIRVALPSPDKKKRGAGDVSDDDAEATGAAGPSRIQRTYYLSRLRHDGDEDVVESEHVKPESYGVATTSYDGPLEATPREDDLGHLPIRDHAKVYHHGQSWRVDKERSPMKEKTTKAPKEKKIKTPKSAAAAPSGQQTGKEHVYYIAKVPKDNEEDENAVSAEQPGQPHSSSSRPLFGWLRSSGRTKRSDDQGAEQSPSDEYYALTTEKYDGSLDGLDRRDDLENLPLGIRVALPSPDKKKRGAGDVSDDDAEATGAAGPSRIQRTYYLSRLRHDGDEDVVESEHVKPESYGVATTSYDGPLEATPREDDLGHLPIRDHAKVYHHGQSWRVDKERSPMKEKTTKAPKEKKIKTPKSAAAAPSDQQTGKEHVYYIAKVPKDNEEDENAVSAEQPGQPHSSSARPLFGWLRSSGRTKRSDDQGAEQSPSDEYYALTTEKYDGPLDGLDRRDDLENLPLGIRVALPSPDKKKRGAGDVSDDDAEATGAAGPSRIQRTYYLSRLRHDGDEDVVESEHVKPESYGVATTSYDGPLEATPREDDLGHLPIRDHAKVYHHGQSWRVDKERSPMKEKTTKAPKEKKIKTPKSAAAAPSDQQTGKEHVYYIAKVPKDNEEDENAVSAEQPGQPHSSSSRPLFGWLRSSGRTKRSDDQGAEQSPSDEYYALTTEKYDGPLDGLDRRDDLEKISLGRVVPRHVLCDISNMDGEQSSRRAIRNVFFLRRRESEAQHRGPHGYTNGREMGPTEILAPEGEMKHLEMQREERLGVHLASVSIQMDRRMEVEFERVMVLAHSPSHESLTPFSFNPPFSMSRSDNEALDSKASSSFFARLFTRKLCLQDKKKTKKSKKEGKYSSHESSSDSTDENEHEMALPRENQMSCSCHSFTPSDAMGEVVREERHSHTYRLTGDGSVPHFTPKTSLQSLETTMFRCEALNSSIPHIALSERERSVRATAPLPLHFSEVGESRCTEASWKESSHDPEEVRDERDADGNL</sequence>
<feature type="compositionally biased region" description="Basic and acidic residues" evidence="1">
    <location>
        <begin position="2586"/>
        <end position="2604"/>
    </location>
</feature>
<feature type="compositionally biased region" description="Basic and acidic residues" evidence="1">
    <location>
        <begin position="3017"/>
        <end position="3033"/>
    </location>
</feature>
<feature type="region of interest" description="Disordered" evidence="1">
    <location>
        <begin position="3776"/>
        <end position="3816"/>
    </location>
</feature>
<feature type="non-terminal residue" evidence="2">
    <location>
        <position position="3926"/>
    </location>
</feature>
<feature type="compositionally biased region" description="Basic and acidic residues" evidence="1">
    <location>
        <begin position="2333"/>
        <end position="2349"/>
    </location>
</feature>
<evidence type="ECO:0000313" key="2">
    <source>
        <dbReference type="EMBL" id="GMT28570.1"/>
    </source>
</evidence>
<feature type="compositionally biased region" description="Basic and acidic residues" evidence="1">
    <location>
        <begin position="2789"/>
        <end position="2805"/>
    </location>
</feature>
<feature type="compositionally biased region" description="Basic and acidic residues" evidence="1">
    <location>
        <begin position="184"/>
        <end position="199"/>
    </location>
</feature>
<feature type="compositionally biased region" description="Basic and acidic residues" evidence="1">
    <location>
        <begin position="2692"/>
        <end position="2707"/>
    </location>
</feature>
<protein>
    <submittedName>
        <fullName evidence="2">Uncharacterized protein</fullName>
    </submittedName>
</protein>
<feature type="region of interest" description="Disordered" evidence="1">
    <location>
        <begin position="710"/>
        <end position="1150"/>
    </location>
</feature>
<feature type="region of interest" description="Disordered" evidence="1">
    <location>
        <begin position="2307"/>
        <end position="2748"/>
    </location>
</feature>
<feature type="region of interest" description="Disordered" evidence="1">
    <location>
        <begin position="482"/>
        <end position="696"/>
    </location>
</feature>
<feature type="compositionally biased region" description="Basic and acidic residues" evidence="1">
    <location>
        <begin position="990"/>
        <end position="1008"/>
    </location>
</feature>
<feature type="compositionally biased region" description="Basic and acidic residues" evidence="1">
    <location>
        <begin position="2990"/>
        <end position="3000"/>
    </location>
</feature>
<dbReference type="PANTHER" id="PTHR23280:SF27">
    <property type="entry name" value="TYROSINE-PROTEIN PHOSPHATASE NON-RECEPTOR TYPE"/>
    <property type="match status" value="1"/>
</dbReference>
<feature type="compositionally biased region" description="Basic and acidic residues" evidence="1">
    <location>
        <begin position="509"/>
        <end position="525"/>
    </location>
</feature>
<feature type="compositionally biased region" description="Basic and acidic residues" evidence="1">
    <location>
        <begin position="1902"/>
        <end position="1920"/>
    </location>
</feature>
<feature type="compositionally biased region" description="Basic and acidic residues" evidence="1">
    <location>
        <begin position="1388"/>
        <end position="1404"/>
    </location>
</feature>
<feature type="compositionally biased region" description="Basic and acidic residues" evidence="1">
    <location>
        <begin position="281"/>
        <end position="297"/>
    </location>
</feature>
<feature type="compositionally biased region" description="Basic and acidic residues" evidence="1">
    <location>
        <begin position="1218"/>
        <end position="1236"/>
    </location>
</feature>
<feature type="compositionally biased region" description="Basic and acidic residues" evidence="1">
    <location>
        <begin position="3498"/>
        <end position="3516"/>
    </location>
</feature>
<feature type="compositionally biased region" description="Basic and acidic residues" evidence="1">
    <location>
        <begin position="868"/>
        <end position="883"/>
    </location>
</feature>
<feature type="compositionally biased region" description="Basic and acidic residues" evidence="1">
    <location>
        <begin position="53"/>
        <end position="69"/>
    </location>
</feature>
<evidence type="ECO:0000313" key="3">
    <source>
        <dbReference type="Proteomes" id="UP001432322"/>
    </source>
</evidence>
<keyword evidence="3" id="KW-1185">Reference proteome</keyword>
<feature type="compositionally biased region" description="Basic and acidic residues" evidence="1">
    <location>
        <begin position="534"/>
        <end position="552"/>
    </location>
</feature>
<feature type="non-terminal residue" evidence="2">
    <location>
        <position position="1"/>
    </location>
</feature>
<feature type="compositionally biased region" description="Basic and acidic residues" evidence="1">
    <location>
        <begin position="2920"/>
        <end position="2935"/>
    </location>
</feature>
<feature type="compositionally biased region" description="Basic and acidic residues" evidence="1">
    <location>
        <begin position="2072"/>
        <end position="2088"/>
    </location>
</feature>
<feature type="compositionally biased region" description="Basic and acidic residues" evidence="1">
    <location>
        <begin position="2561"/>
        <end position="2577"/>
    </location>
</feature>
<feature type="compositionally biased region" description="Basic and acidic residues" evidence="1">
    <location>
        <begin position="640"/>
        <end position="655"/>
    </location>
</feature>
<feature type="compositionally biased region" description="Basic and acidic residues" evidence="1">
    <location>
        <begin position="2236"/>
        <end position="2251"/>
    </location>
</feature>
<feature type="compositionally biased region" description="Basic and acidic residues" evidence="1">
    <location>
        <begin position="254"/>
        <end position="264"/>
    </location>
</feature>
<feature type="compositionally biased region" description="Basic and acidic residues" evidence="1">
    <location>
        <begin position="2762"/>
        <end position="2772"/>
    </location>
</feature>
<feature type="compositionally biased region" description="Basic and acidic residues" evidence="1">
    <location>
        <begin position="2307"/>
        <end position="2316"/>
    </location>
</feature>
<feature type="compositionally biased region" description="Basic and acidic residues" evidence="1">
    <location>
        <begin position="3042"/>
        <end position="3060"/>
    </location>
</feature>
<feature type="compositionally biased region" description="Basic and acidic residues" evidence="1">
    <location>
        <begin position="306"/>
        <end position="324"/>
    </location>
</feature>
<evidence type="ECO:0000256" key="1">
    <source>
        <dbReference type="SAM" id="MobiDB-lite"/>
    </source>
</evidence>
<proteinExistence type="predicted"/>
<dbReference type="EMBL" id="BTSY01000005">
    <property type="protein sequence ID" value="GMT28570.1"/>
    <property type="molecule type" value="Genomic_DNA"/>
</dbReference>
<feature type="region of interest" description="Disordered" evidence="1">
    <location>
        <begin position="1851"/>
        <end position="2291"/>
    </location>
</feature>
<feature type="compositionally biased region" description="Basic and acidic residues" evidence="1">
    <location>
        <begin position="2464"/>
        <end position="2479"/>
    </location>
</feature>
<feature type="compositionally biased region" description="Basic and acidic residues" evidence="1">
    <location>
        <begin position="762"/>
        <end position="780"/>
    </location>
</feature>
<feature type="compositionally biased region" description="Basic and acidic residues" evidence="1">
    <location>
        <begin position="2130"/>
        <end position="2148"/>
    </location>
</feature>
<feature type="region of interest" description="Disordered" evidence="1">
    <location>
        <begin position="3897"/>
        <end position="3926"/>
    </location>
</feature>
<dbReference type="GO" id="GO:0005856">
    <property type="term" value="C:cytoskeleton"/>
    <property type="evidence" value="ECO:0007669"/>
    <property type="project" value="TreeGrafter"/>
</dbReference>
<feature type="compositionally biased region" description="Basic and acidic residues" evidence="1">
    <location>
        <begin position="1780"/>
        <end position="1795"/>
    </location>
</feature>
<comment type="caution">
    <text evidence="2">The sequence shown here is derived from an EMBL/GenBank/DDBJ whole genome shotgun (WGS) entry which is preliminary data.</text>
</comment>
<feature type="compositionally biased region" description="Basic and acidic residues" evidence="1">
    <location>
        <begin position="2105"/>
        <end position="2121"/>
    </location>
</feature>
<feature type="compositionally biased region" description="Basic and acidic residues" evidence="1">
    <location>
        <begin position="710"/>
        <end position="720"/>
    </location>
</feature>